<protein>
    <recommendedName>
        <fullName evidence="2">DUF4342 domain-containing protein</fullName>
    </recommendedName>
</protein>
<keyword evidence="1" id="KW-1133">Transmembrane helix</keyword>
<name>A0A511R5S8_9DEIN</name>
<evidence type="ECO:0000313" key="3">
    <source>
        <dbReference type="EMBL" id="GEM84963.1"/>
    </source>
</evidence>
<keyword evidence="1" id="KW-0472">Membrane</keyword>
<comment type="caution">
    <text evidence="3">The sequence shown here is derived from an EMBL/GenBank/DDBJ whole genome shotgun (WGS) entry which is preliminary data.</text>
</comment>
<feature type="transmembrane region" description="Helical" evidence="1">
    <location>
        <begin position="53"/>
        <end position="78"/>
    </location>
</feature>
<dbReference type="Proteomes" id="UP000321197">
    <property type="component" value="Unassembled WGS sequence"/>
</dbReference>
<sequence length="102" mass="11004">MNQESKKTWTEELEVSGGQLVDKLKELLQQANTRRVTICKANGEEIFSVPLTVGILVGGVVTFAAPVLAALGVIAGLASKVKLRVEREEGATTEIRPEDKLD</sequence>
<dbReference type="InterPro" id="IPR025642">
    <property type="entry name" value="DUF4342"/>
</dbReference>
<dbReference type="RefSeq" id="WP_119341938.1">
    <property type="nucleotide sequence ID" value="NZ_BJXL01000152.1"/>
</dbReference>
<feature type="domain" description="DUF4342" evidence="2">
    <location>
        <begin position="6"/>
        <end position="87"/>
    </location>
</feature>
<evidence type="ECO:0000256" key="1">
    <source>
        <dbReference type="SAM" id="Phobius"/>
    </source>
</evidence>
<evidence type="ECO:0000313" key="4">
    <source>
        <dbReference type="Proteomes" id="UP000321197"/>
    </source>
</evidence>
<dbReference type="Pfam" id="PF14242">
    <property type="entry name" value="DUF4342"/>
    <property type="match status" value="1"/>
</dbReference>
<organism evidence="3 4">
    <name type="scientific">Meiothermus hypogaeus NBRC 106114</name>
    <dbReference type="NCBI Taxonomy" id="1227553"/>
    <lineage>
        <taxon>Bacteria</taxon>
        <taxon>Thermotogati</taxon>
        <taxon>Deinococcota</taxon>
        <taxon>Deinococci</taxon>
        <taxon>Thermales</taxon>
        <taxon>Thermaceae</taxon>
        <taxon>Meiothermus</taxon>
    </lineage>
</organism>
<evidence type="ECO:0000259" key="2">
    <source>
        <dbReference type="Pfam" id="PF14242"/>
    </source>
</evidence>
<accession>A0A511R5S8</accession>
<proteinExistence type="predicted"/>
<dbReference type="EMBL" id="BJXL01000152">
    <property type="protein sequence ID" value="GEM84963.1"/>
    <property type="molecule type" value="Genomic_DNA"/>
</dbReference>
<dbReference type="OrthoDB" id="677607at2"/>
<keyword evidence="1" id="KW-0812">Transmembrane</keyword>
<dbReference type="AlphaFoldDB" id="A0A511R5S8"/>
<gene>
    <name evidence="3" type="ORF">MHY01S_31290</name>
</gene>
<reference evidence="3 4" key="1">
    <citation type="submission" date="2019-07" db="EMBL/GenBank/DDBJ databases">
        <title>Whole genome shotgun sequence of Meiothermus hypogaeus NBRC 106114.</title>
        <authorList>
            <person name="Hosoyama A."/>
            <person name="Uohara A."/>
            <person name="Ohji S."/>
            <person name="Ichikawa N."/>
        </authorList>
    </citation>
    <scope>NUCLEOTIDE SEQUENCE [LARGE SCALE GENOMIC DNA]</scope>
    <source>
        <strain evidence="3 4">NBRC 106114</strain>
    </source>
</reference>